<dbReference type="PROSITE" id="PS51257">
    <property type="entry name" value="PROKAR_LIPOPROTEIN"/>
    <property type="match status" value="1"/>
</dbReference>
<dbReference type="Gene3D" id="2.60.40.1080">
    <property type="match status" value="1"/>
</dbReference>
<evidence type="ECO:0000313" key="3">
    <source>
        <dbReference type="Proteomes" id="UP000284366"/>
    </source>
</evidence>
<reference evidence="2 3" key="1">
    <citation type="submission" date="2018-08" db="EMBL/GenBank/DDBJ databases">
        <title>A genome reference for cultivated species of the human gut microbiota.</title>
        <authorList>
            <person name="Zou Y."/>
            <person name="Xue W."/>
            <person name="Luo G."/>
        </authorList>
    </citation>
    <scope>NUCLEOTIDE SEQUENCE [LARGE SCALE GENOMIC DNA]</scope>
    <source>
        <strain evidence="2 3">AF14-27</strain>
    </source>
</reference>
<evidence type="ECO:0000313" key="2">
    <source>
        <dbReference type="EMBL" id="RGV55696.1"/>
    </source>
</evidence>
<dbReference type="Gene3D" id="2.60.120.430">
    <property type="entry name" value="Galactose-binding lectin"/>
    <property type="match status" value="1"/>
</dbReference>
<dbReference type="SUPFAM" id="SSF49785">
    <property type="entry name" value="Galactose-binding domain-like"/>
    <property type="match status" value="1"/>
</dbReference>
<name>A0A412YEB9_9BACE</name>
<dbReference type="EMBL" id="QRZG01000009">
    <property type="protein sequence ID" value="RGV55696.1"/>
    <property type="molecule type" value="Genomic_DNA"/>
</dbReference>
<feature type="chain" id="PRO_5019004312" evidence="1">
    <location>
        <begin position="27"/>
        <end position="433"/>
    </location>
</feature>
<comment type="caution">
    <text evidence="2">The sequence shown here is derived from an EMBL/GenBank/DDBJ whole genome shotgun (WGS) entry which is preliminary data.</text>
</comment>
<gene>
    <name evidence="2" type="ORF">DWW09_07085</name>
</gene>
<organism evidence="2 3">
    <name type="scientific">Bacteroides clarus</name>
    <dbReference type="NCBI Taxonomy" id="626929"/>
    <lineage>
        <taxon>Bacteria</taxon>
        <taxon>Pseudomonadati</taxon>
        <taxon>Bacteroidota</taxon>
        <taxon>Bacteroidia</taxon>
        <taxon>Bacteroidales</taxon>
        <taxon>Bacteroidaceae</taxon>
        <taxon>Bacteroides</taxon>
    </lineage>
</organism>
<dbReference type="AlphaFoldDB" id="A0A412YEB9"/>
<dbReference type="InterPro" id="IPR008979">
    <property type="entry name" value="Galactose-bd-like_sf"/>
</dbReference>
<dbReference type="InterPro" id="IPR008964">
    <property type="entry name" value="Invasin/intimin_cell_adhesion"/>
</dbReference>
<protein>
    <submittedName>
        <fullName evidence="2">Uncharacterized protein</fullName>
    </submittedName>
</protein>
<feature type="signal peptide" evidence="1">
    <location>
        <begin position="1"/>
        <end position="26"/>
    </location>
</feature>
<dbReference type="Proteomes" id="UP000284366">
    <property type="component" value="Unassembled WGS sequence"/>
</dbReference>
<proteinExistence type="predicted"/>
<sequence>MKYKNNISAKLLVAVAVLSLSGCTREIDTDVLATYPNLPEVFIDGFSSDLQYQAWGKVTNFDTDTDTKYSGTTSIRVEVPVPSDPMGNYAGGVFYSSTGRNLSEYDALTFYAKSSVPAKMEVGIGNYDTEDYLVGLQDVKLNANWNKVIIPIPNAAKLLSEKGLFYYSAGAVDGEGYTIWIDEVKFEYLGTLAHAHIEDVERPGFPGKVNIGTLTETINLPNGVNQTMQVSSKFFTFESSDPDVASVADNAITVHKSGEAVISLKEAGGQIKLHCYDFAPTPERNESEVLSLFSDSYRNKITANWNPRWQYSTAEYEDMDTGDNHIGYYSNLNFVGIVFNSVADCSAMTHLHLDVLSMDEIGTGSEFKVEIHESNSNNNIVYLATKATHPDFKAGQWLSLDIPLNDAGKQITQLVLGCDSNTKNILLDNIYFY</sequence>
<accession>A0A412YEB9</accession>
<dbReference type="RefSeq" id="WP_118046283.1">
    <property type="nucleotide sequence ID" value="NZ_JAQCUW010000008.1"/>
</dbReference>
<keyword evidence="1" id="KW-0732">Signal</keyword>
<evidence type="ECO:0000256" key="1">
    <source>
        <dbReference type="SAM" id="SignalP"/>
    </source>
</evidence>
<dbReference type="SUPFAM" id="SSF49373">
    <property type="entry name" value="Invasin/intimin cell-adhesion fragments"/>
    <property type="match status" value="1"/>
</dbReference>